<dbReference type="InterPro" id="IPR005135">
    <property type="entry name" value="Endo/exonuclease/phosphatase"/>
</dbReference>
<dbReference type="InterPro" id="IPR036691">
    <property type="entry name" value="Endo/exonu/phosph_ase_sf"/>
</dbReference>
<dbReference type="SUPFAM" id="SSF56219">
    <property type="entry name" value="DNase I-like"/>
    <property type="match status" value="1"/>
</dbReference>
<dbReference type="Gene3D" id="3.60.10.10">
    <property type="entry name" value="Endonuclease/exonuclease/phosphatase"/>
    <property type="match status" value="1"/>
</dbReference>
<comment type="caution">
    <text evidence="2">The sequence shown here is derived from an EMBL/GenBank/DDBJ whole genome shotgun (WGS) entry which is preliminary data.</text>
</comment>
<dbReference type="Proteomes" id="UP000481421">
    <property type="component" value="Unassembled WGS sequence"/>
</dbReference>
<dbReference type="GO" id="GO:0016787">
    <property type="term" value="F:hydrolase activity"/>
    <property type="evidence" value="ECO:0007669"/>
    <property type="project" value="UniProtKB-KW"/>
</dbReference>
<proteinExistence type="predicted"/>
<reference evidence="2 3" key="1">
    <citation type="submission" date="2020-02" db="EMBL/GenBank/DDBJ databases">
        <title>Rhodobacter algicola sp. nov., isolated from microalga culture.</title>
        <authorList>
            <person name="Park C.-Y."/>
        </authorList>
    </citation>
    <scope>NUCLEOTIDE SEQUENCE [LARGE SCALE GENOMIC DNA]</scope>
    <source>
        <strain evidence="2 3">ETT8</strain>
    </source>
</reference>
<keyword evidence="2" id="KW-0378">Hydrolase</keyword>
<evidence type="ECO:0000259" key="1">
    <source>
        <dbReference type="Pfam" id="PF03372"/>
    </source>
</evidence>
<dbReference type="Pfam" id="PF03372">
    <property type="entry name" value="Exo_endo_phos"/>
    <property type="match status" value="1"/>
</dbReference>
<evidence type="ECO:0000313" key="3">
    <source>
        <dbReference type="Proteomes" id="UP000481421"/>
    </source>
</evidence>
<dbReference type="PANTHER" id="PTHR14859">
    <property type="entry name" value="CALCOFLUOR WHITE HYPERSENSITIVE PROTEIN PRECURSOR"/>
    <property type="match status" value="1"/>
</dbReference>
<dbReference type="GO" id="GO:0006506">
    <property type="term" value="P:GPI anchor biosynthetic process"/>
    <property type="evidence" value="ECO:0007669"/>
    <property type="project" value="TreeGrafter"/>
</dbReference>
<accession>A0A6B3RML6</accession>
<dbReference type="AlphaFoldDB" id="A0A6B3RML6"/>
<organism evidence="2 3">
    <name type="scientific">Pseudotabrizicola algicola</name>
    <dbReference type="NCBI Taxonomy" id="2709381"/>
    <lineage>
        <taxon>Bacteria</taxon>
        <taxon>Pseudomonadati</taxon>
        <taxon>Pseudomonadota</taxon>
        <taxon>Alphaproteobacteria</taxon>
        <taxon>Rhodobacterales</taxon>
        <taxon>Paracoccaceae</taxon>
        <taxon>Pseudotabrizicola</taxon>
    </lineage>
</organism>
<protein>
    <submittedName>
        <fullName evidence="2">Metal-dependent hydrolase</fullName>
    </submittedName>
</protein>
<dbReference type="InterPro" id="IPR051916">
    <property type="entry name" value="GPI-anchor_lipid_remodeler"/>
</dbReference>
<evidence type="ECO:0000313" key="2">
    <source>
        <dbReference type="EMBL" id="NEX47290.1"/>
    </source>
</evidence>
<gene>
    <name evidence="2" type="ORF">G3572_13830</name>
</gene>
<sequence length="242" mass="26437">MSDLSVASWNIRAGLGRDFRRQPARTIDAIVGFDADVVLLQEADFRLHPRPAALPRSHGRIGPFEVVDLTENAVGLGWHGIALLKRPGIEVEAIHLHDLPSLEPRGVVIVDLTVRGLPVRIVGVHLGLLRGNRRKQLGFIVDRLAELAHRPTVIAGDYNEWRDRHGFEAVPDWLSVHSPGPTFPAGRPFLRLDRLAFSRDLELLGSSVIAGPEAVMASDHRPILGHFRLLAPAEAVSAAAAS</sequence>
<dbReference type="EMBL" id="JAAIKE010000004">
    <property type="protein sequence ID" value="NEX47290.1"/>
    <property type="molecule type" value="Genomic_DNA"/>
</dbReference>
<feature type="domain" description="Endonuclease/exonuclease/phosphatase" evidence="1">
    <location>
        <begin position="7"/>
        <end position="220"/>
    </location>
</feature>
<dbReference type="PANTHER" id="PTHR14859:SF1">
    <property type="entry name" value="PGAP2-INTERACTING PROTEIN"/>
    <property type="match status" value="1"/>
</dbReference>
<dbReference type="RefSeq" id="WP_164612881.1">
    <property type="nucleotide sequence ID" value="NZ_JAAIKE010000004.1"/>
</dbReference>
<dbReference type="GO" id="GO:0016020">
    <property type="term" value="C:membrane"/>
    <property type="evidence" value="ECO:0007669"/>
    <property type="project" value="GOC"/>
</dbReference>
<name>A0A6B3RML6_9RHOB</name>
<keyword evidence="3" id="KW-1185">Reference proteome</keyword>